<keyword evidence="8" id="KW-0350">Heme biosynthesis</keyword>
<feature type="transmembrane region" description="Helical" evidence="12">
    <location>
        <begin position="414"/>
        <end position="433"/>
    </location>
</feature>
<dbReference type="InterPro" id="IPR003780">
    <property type="entry name" value="COX15/CtaA_fam"/>
</dbReference>
<feature type="transmembrane region" description="Helical" evidence="12">
    <location>
        <begin position="176"/>
        <end position="194"/>
    </location>
</feature>
<feature type="transmembrane region" description="Helical" evidence="12">
    <location>
        <begin position="91"/>
        <end position="111"/>
    </location>
</feature>
<evidence type="ECO:0000256" key="7">
    <source>
        <dbReference type="ARBA" id="ARBA00023004"/>
    </source>
</evidence>
<evidence type="ECO:0000313" key="14">
    <source>
        <dbReference type="Proteomes" id="UP000054007"/>
    </source>
</evidence>
<dbReference type="GO" id="GO:0006784">
    <property type="term" value="P:heme A biosynthetic process"/>
    <property type="evidence" value="ECO:0007669"/>
    <property type="project" value="InterPro"/>
</dbReference>
<dbReference type="Pfam" id="PF02628">
    <property type="entry name" value="COX15-CtaA"/>
    <property type="match status" value="1"/>
</dbReference>
<comment type="pathway">
    <text evidence="10">Porphyrin-containing compound metabolism; heme A biosynthesis; heme A from heme O: step 1/1.</text>
</comment>
<comment type="cofactor">
    <cofactor evidence="1">
        <name>heme b</name>
        <dbReference type="ChEBI" id="CHEBI:60344"/>
    </cofactor>
</comment>
<comment type="catalytic activity">
    <reaction evidence="11">
        <text>Fe(II)-heme o + 2 A + H2O = Fe(II)-heme a + 2 AH2</text>
        <dbReference type="Rhea" id="RHEA:63388"/>
        <dbReference type="ChEBI" id="CHEBI:13193"/>
        <dbReference type="ChEBI" id="CHEBI:15377"/>
        <dbReference type="ChEBI" id="CHEBI:17499"/>
        <dbReference type="ChEBI" id="CHEBI:60530"/>
        <dbReference type="ChEBI" id="CHEBI:61715"/>
        <dbReference type="EC" id="1.17.99.9"/>
    </reaction>
    <physiologicalReaction direction="left-to-right" evidence="11">
        <dbReference type="Rhea" id="RHEA:63389"/>
    </physiologicalReaction>
</comment>
<evidence type="ECO:0000256" key="11">
    <source>
        <dbReference type="ARBA" id="ARBA00048044"/>
    </source>
</evidence>
<dbReference type="Proteomes" id="UP000054007">
    <property type="component" value="Unassembled WGS sequence"/>
</dbReference>
<gene>
    <name evidence="13" type="ORF">CYLTODRAFT_387849</name>
</gene>
<keyword evidence="14" id="KW-1185">Reference proteome</keyword>
<feature type="transmembrane region" description="Helical" evidence="12">
    <location>
        <begin position="206"/>
        <end position="224"/>
    </location>
</feature>
<evidence type="ECO:0000256" key="8">
    <source>
        <dbReference type="ARBA" id="ARBA00023133"/>
    </source>
</evidence>
<evidence type="ECO:0000256" key="4">
    <source>
        <dbReference type="ARBA" id="ARBA00022723"/>
    </source>
</evidence>
<reference evidence="13 14" key="1">
    <citation type="journal article" date="2015" name="Fungal Genet. Biol.">
        <title>Evolution of novel wood decay mechanisms in Agaricales revealed by the genome sequences of Fistulina hepatica and Cylindrobasidium torrendii.</title>
        <authorList>
            <person name="Floudas D."/>
            <person name="Held B.W."/>
            <person name="Riley R."/>
            <person name="Nagy L.G."/>
            <person name="Koehler G."/>
            <person name="Ransdell A.S."/>
            <person name="Younus H."/>
            <person name="Chow J."/>
            <person name="Chiniquy J."/>
            <person name="Lipzen A."/>
            <person name="Tritt A."/>
            <person name="Sun H."/>
            <person name="Haridas S."/>
            <person name="LaButti K."/>
            <person name="Ohm R.A."/>
            <person name="Kues U."/>
            <person name="Blanchette R.A."/>
            <person name="Grigoriev I.V."/>
            <person name="Minto R.E."/>
            <person name="Hibbett D.S."/>
        </authorList>
    </citation>
    <scope>NUCLEOTIDE SEQUENCE [LARGE SCALE GENOMIC DNA]</scope>
    <source>
        <strain evidence="13 14">FP15055 ss-10</strain>
    </source>
</reference>
<dbReference type="InterPro" id="IPR023754">
    <property type="entry name" value="HemeA_Synthase_type2"/>
</dbReference>
<evidence type="ECO:0000313" key="13">
    <source>
        <dbReference type="EMBL" id="KIY72969.1"/>
    </source>
</evidence>
<keyword evidence="4" id="KW-0479">Metal-binding</keyword>
<comment type="subcellular location">
    <subcellularLocation>
        <location evidence="2">Membrane</location>
        <topology evidence="2">Multi-pass membrane protein</topology>
    </subcellularLocation>
</comment>
<dbReference type="GO" id="GO:0005743">
    <property type="term" value="C:mitochondrial inner membrane"/>
    <property type="evidence" value="ECO:0007669"/>
    <property type="project" value="TreeGrafter"/>
</dbReference>
<evidence type="ECO:0000256" key="6">
    <source>
        <dbReference type="ARBA" id="ARBA00023002"/>
    </source>
</evidence>
<feature type="transmembrane region" description="Helical" evidence="12">
    <location>
        <begin position="376"/>
        <end position="394"/>
    </location>
</feature>
<keyword evidence="6" id="KW-0560">Oxidoreductase</keyword>
<feature type="transmembrane region" description="Helical" evidence="12">
    <location>
        <begin position="307"/>
        <end position="331"/>
    </location>
</feature>
<sequence length="478" mass="53094">MFSSLLRAASAPSRAVSRSLTRSFKPLSASRNISCASQHPVFSALKTANQTWSSKARLFSHSATRRTPVAATEPPPKSAADALPVLPTKGVGIWLMISSTLVFTIIVVGGITRLTESGLSITEWKPVTGSIPPLSKADWEEEFDKYKQSPEFKMLNHSITIEDFKRIFFWEWSHRFLGRFTGLVFVVPLAYFIAKKRISRSLAWKLSAASALFAAQGAMGWYMVKSGLDEELIRDTPSNHPRVSHYRLAAHLCLAFILYASMFSTGISTIKEYKFATGGLWNGQDYNAFKAAAQSSFARGMRWQTRAAFALVFLTAMSGAFVAGLDAGLVYNEWPFMGEKIHPPRDELFDKRYAREADKSDLFWRNMLENPVTVQFNHRMLAYVTYAGTALLYLQSRRRAVAFPPAARHAIQMAFLMANVQVLLGITTLINMVPTPLAASHQAGSVLLLTAMIHALVAFRRPGAAAQAWRIALKQTKA</sequence>
<dbReference type="AlphaFoldDB" id="A0A0D7BS18"/>
<dbReference type="OrthoDB" id="1726137at2759"/>
<dbReference type="GO" id="GO:0016653">
    <property type="term" value="F:oxidoreductase activity, acting on NAD(P)H, heme protein as acceptor"/>
    <property type="evidence" value="ECO:0007669"/>
    <property type="project" value="TreeGrafter"/>
</dbReference>
<keyword evidence="5 12" id="KW-1133">Transmembrane helix</keyword>
<keyword evidence="3 12" id="KW-0812">Transmembrane</keyword>
<dbReference type="PANTHER" id="PTHR23289:SF2">
    <property type="entry name" value="CYTOCHROME C OXIDASE ASSEMBLY PROTEIN COX15 HOMOLOG"/>
    <property type="match status" value="1"/>
</dbReference>
<dbReference type="EMBL" id="KN880439">
    <property type="protein sequence ID" value="KIY72969.1"/>
    <property type="molecule type" value="Genomic_DNA"/>
</dbReference>
<evidence type="ECO:0000256" key="5">
    <source>
        <dbReference type="ARBA" id="ARBA00022989"/>
    </source>
</evidence>
<dbReference type="HAMAP" id="MF_01665">
    <property type="entry name" value="HemeA_synth_type2"/>
    <property type="match status" value="1"/>
</dbReference>
<accession>A0A0D7BS18</accession>
<feature type="transmembrane region" description="Helical" evidence="12">
    <location>
        <begin position="244"/>
        <end position="264"/>
    </location>
</feature>
<evidence type="ECO:0000256" key="1">
    <source>
        <dbReference type="ARBA" id="ARBA00001970"/>
    </source>
</evidence>
<dbReference type="PANTHER" id="PTHR23289">
    <property type="entry name" value="CYTOCHROME C OXIDASE ASSEMBLY PROTEIN COX15"/>
    <property type="match status" value="1"/>
</dbReference>
<protein>
    <submittedName>
        <fullName evidence="13">Electron transfer protein 1</fullName>
    </submittedName>
</protein>
<dbReference type="GO" id="GO:0120547">
    <property type="term" value="F:heme A synthase activity"/>
    <property type="evidence" value="ECO:0007669"/>
    <property type="project" value="UniProtKB-EC"/>
</dbReference>
<evidence type="ECO:0000256" key="2">
    <source>
        <dbReference type="ARBA" id="ARBA00004141"/>
    </source>
</evidence>
<evidence type="ECO:0000256" key="10">
    <source>
        <dbReference type="ARBA" id="ARBA00044501"/>
    </source>
</evidence>
<feature type="transmembrane region" description="Helical" evidence="12">
    <location>
        <begin position="439"/>
        <end position="459"/>
    </location>
</feature>
<dbReference type="GO" id="GO:0046872">
    <property type="term" value="F:metal ion binding"/>
    <property type="evidence" value="ECO:0007669"/>
    <property type="project" value="UniProtKB-KW"/>
</dbReference>
<name>A0A0D7BS18_9AGAR</name>
<evidence type="ECO:0000256" key="12">
    <source>
        <dbReference type="SAM" id="Phobius"/>
    </source>
</evidence>
<organism evidence="13 14">
    <name type="scientific">Cylindrobasidium torrendii FP15055 ss-10</name>
    <dbReference type="NCBI Taxonomy" id="1314674"/>
    <lineage>
        <taxon>Eukaryota</taxon>
        <taxon>Fungi</taxon>
        <taxon>Dikarya</taxon>
        <taxon>Basidiomycota</taxon>
        <taxon>Agaricomycotina</taxon>
        <taxon>Agaricomycetes</taxon>
        <taxon>Agaricomycetidae</taxon>
        <taxon>Agaricales</taxon>
        <taxon>Marasmiineae</taxon>
        <taxon>Physalacriaceae</taxon>
        <taxon>Cylindrobasidium</taxon>
    </lineage>
</organism>
<keyword evidence="7" id="KW-0408">Iron</keyword>
<evidence type="ECO:0000256" key="9">
    <source>
        <dbReference type="ARBA" id="ARBA00023136"/>
    </source>
</evidence>
<dbReference type="STRING" id="1314674.A0A0D7BS18"/>
<proteinExistence type="inferred from homology"/>
<evidence type="ECO:0000256" key="3">
    <source>
        <dbReference type="ARBA" id="ARBA00022692"/>
    </source>
</evidence>
<keyword evidence="9 12" id="KW-0472">Membrane</keyword>